<protein>
    <recommendedName>
        <fullName evidence="3">Adhesin domain-containing protein</fullName>
    </recommendedName>
</protein>
<dbReference type="RefSeq" id="WP_012350310.1">
    <property type="nucleotide sequence ID" value="NC_010525.1"/>
</dbReference>
<sequence length="244" mass="25345">MRCFCGRPAGEGGLCPYHDPGCVRDPACRRQLVFTADCEGCSLPGGEAVEVAPRLRGARIYGPLVVEFVVGDVDLRGARGVDLFVYSVRGDIYLEGARFRHIYIDQAAGGVYFSGGVAYSFFAASVEGRISARGARVGGHVVVVDSSGALDLSGASAAGEVAVDGFRGDVAAGARAYAVSLSRVRGDVDLSGGRVEGDVAVVESSGGRLDLSGLEVGGRVFVLGSRFGGVRVDRAEVLRRLVVL</sequence>
<evidence type="ECO:0000313" key="2">
    <source>
        <dbReference type="Proteomes" id="UP000001694"/>
    </source>
</evidence>
<gene>
    <name evidence="1" type="ordered locus">Tneu_0955</name>
</gene>
<dbReference type="Proteomes" id="UP000001694">
    <property type="component" value="Chromosome"/>
</dbReference>
<evidence type="ECO:0000313" key="1">
    <source>
        <dbReference type="EMBL" id="ACB39890.1"/>
    </source>
</evidence>
<dbReference type="AlphaFoldDB" id="B1YDM7"/>
<organism evidence="1 2">
    <name type="scientific">Pyrobaculum neutrophilum (strain DSM 2338 / JCM 9278 / NBRC 100436 / V24Sta)</name>
    <name type="common">Thermoproteus neutrophilus</name>
    <dbReference type="NCBI Taxonomy" id="444157"/>
    <lineage>
        <taxon>Archaea</taxon>
        <taxon>Thermoproteota</taxon>
        <taxon>Thermoprotei</taxon>
        <taxon>Thermoproteales</taxon>
        <taxon>Thermoproteaceae</taxon>
        <taxon>Pyrobaculum</taxon>
    </lineage>
</organism>
<dbReference type="eggNOG" id="arCOG05417">
    <property type="taxonomic scope" value="Archaea"/>
</dbReference>
<accession>B1YDM7</accession>
<keyword evidence="2" id="KW-1185">Reference proteome</keyword>
<dbReference type="HOGENOM" id="CLU_1136094_0_0_2"/>
<dbReference type="STRING" id="444157.Tneu_0955"/>
<dbReference type="OrthoDB" id="28677at2157"/>
<name>B1YDM7_PYRNV</name>
<evidence type="ECO:0008006" key="3">
    <source>
        <dbReference type="Google" id="ProtNLM"/>
    </source>
</evidence>
<dbReference type="KEGG" id="tne:Tneu_0955"/>
<dbReference type="GeneID" id="6164335"/>
<proteinExistence type="predicted"/>
<reference evidence="1" key="1">
    <citation type="submission" date="2008-03" db="EMBL/GenBank/DDBJ databases">
        <title>Complete sequence of Thermoproteus neutrophilus V24Sta.</title>
        <authorList>
            <consortium name="US DOE Joint Genome Institute"/>
            <person name="Copeland A."/>
            <person name="Lucas S."/>
            <person name="Lapidus A."/>
            <person name="Glavina del Rio T."/>
            <person name="Dalin E."/>
            <person name="Tice H."/>
            <person name="Bruce D."/>
            <person name="Goodwin L."/>
            <person name="Pitluck S."/>
            <person name="Sims D."/>
            <person name="Brettin T."/>
            <person name="Detter J.C."/>
            <person name="Han C."/>
            <person name="Kuske C.R."/>
            <person name="Schmutz J."/>
            <person name="Larimer F."/>
            <person name="Land M."/>
            <person name="Hauser L."/>
            <person name="Kyrpides N."/>
            <person name="Mikhailova N."/>
            <person name="Biddle J.F."/>
            <person name="Zhang Z."/>
            <person name="Fitz-Gibbon S.T."/>
            <person name="Lowe T.M."/>
            <person name="Saltikov C."/>
            <person name="House C.H."/>
            <person name="Richardson P."/>
        </authorList>
    </citation>
    <scope>NUCLEOTIDE SEQUENCE [LARGE SCALE GENOMIC DNA]</scope>
    <source>
        <strain evidence="1">V24Sta</strain>
    </source>
</reference>
<dbReference type="EMBL" id="CP001014">
    <property type="protein sequence ID" value="ACB39890.1"/>
    <property type="molecule type" value="Genomic_DNA"/>
</dbReference>